<dbReference type="PATRIC" id="fig|926550.5.peg.2028"/>
<dbReference type="InterPro" id="IPR024726">
    <property type="entry name" value="FhuF_C"/>
</dbReference>
<name>I0I3M3_CALAS</name>
<dbReference type="OrthoDB" id="5870636at2"/>
<feature type="domain" description="Ferric siderophore reductase C-terminal" evidence="1">
    <location>
        <begin position="247"/>
        <end position="267"/>
    </location>
</feature>
<evidence type="ECO:0000313" key="2">
    <source>
        <dbReference type="EMBL" id="BAL99860.1"/>
    </source>
</evidence>
<gene>
    <name evidence="2" type="ordered locus">CLDAP_18210</name>
</gene>
<dbReference type="eggNOG" id="COG4114">
    <property type="taxonomic scope" value="Bacteria"/>
</dbReference>
<evidence type="ECO:0000259" key="1">
    <source>
        <dbReference type="Pfam" id="PF11575"/>
    </source>
</evidence>
<proteinExistence type="predicted"/>
<dbReference type="GO" id="GO:0051537">
    <property type="term" value="F:2 iron, 2 sulfur cluster binding"/>
    <property type="evidence" value="ECO:0007669"/>
    <property type="project" value="InterPro"/>
</dbReference>
<protein>
    <recommendedName>
        <fullName evidence="1">Ferric siderophore reductase C-terminal domain-containing protein</fullName>
    </recommendedName>
</protein>
<dbReference type="Pfam" id="PF11575">
    <property type="entry name" value="FhuF_C"/>
    <property type="match status" value="1"/>
</dbReference>
<dbReference type="EMBL" id="AP012337">
    <property type="protein sequence ID" value="BAL99860.1"/>
    <property type="molecule type" value="Genomic_DNA"/>
</dbReference>
<reference evidence="2 3" key="1">
    <citation type="submission" date="2012-02" db="EMBL/GenBank/DDBJ databases">
        <title>Complete genome sequence of Caldilinea aerophila DSM 14535 (= NBRC 102666).</title>
        <authorList>
            <person name="Oguchi A."/>
            <person name="Hosoyama A."/>
            <person name="Sekine M."/>
            <person name="Fukai R."/>
            <person name="Kato Y."/>
            <person name="Nakamura S."/>
            <person name="Hanada S."/>
            <person name="Yamazaki S."/>
            <person name="Fujita N."/>
        </authorList>
    </citation>
    <scope>NUCLEOTIDE SEQUENCE [LARGE SCALE GENOMIC DNA]</scope>
    <source>
        <strain evidence="3">DSM 14535 / JCM 11387 / NBRC 104270 / STL-6-O1</strain>
    </source>
</reference>
<keyword evidence="3" id="KW-1185">Reference proteome</keyword>
<dbReference type="RefSeq" id="WP_014433098.1">
    <property type="nucleotide sequence ID" value="NC_017079.1"/>
</dbReference>
<sequence length="294" mass="33589">MQPLPEHPLRQTFARIGHMNRYIQARLGGGDEAGWVAPVDLFTFTSEAVSLQRLIYGAQKRLRTEAKNIIAGAVLQEYQWPLLVSAIASFLVDRRVPDMGLQNVRLWLSSGENAAQKPHELIAYCSGRFAALPDDPAAEHPDAWIVPDLKALRAHLRMSIEAHMGWVIQRLSRYLCCNERGLWFYVTDRCAGTLCWLMQQQDSSTDLQQIQEEFNELLKAPGSPLHNKKVGLFTLTYKNHTQVFLNRATCCFWYRTEGGDYCANCPHRTQADRHERLLQSMVVECEKSHRTHPS</sequence>
<dbReference type="AlphaFoldDB" id="I0I3M3"/>
<evidence type="ECO:0000313" key="3">
    <source>
        <dbReference type="Proteomes" id="UP000007880"/>
    </source>
</evidence>
<dbReference type="HOGENOM" id="CLU_1041633_0_0_0"/>
<organism evidence="2 3">
    <name type="scientific">Caldilinea aerophila (strain DSM 14535 / JCM 11387 / NBRC 104270 / STL-6-O1)</name>
    <dbReference type="NCBI Taxonomy" id="926550"/>
    <lineage>
        <taxon>Bacteria</taxon>
        <taxon>Bacillati</taxon>
        <taxon>Chloroflexota</taxon>
        <taxon>Caldilineae</taxon>
        <taxon>Caldilineales</taxon>
        <taxon>Caldilineaceae</taxon>
        <taxon>Caldilinea</taxon>
    </lineage>
</organism>
<dbReference type="STRING" id="926550.CLDAP_18210"/>
<dbReference type="Proteomes" id="UP000007880">
    <property type="component" value="Chromosome"/>
</dbReference>
<accession>I0I3M3</accession>
<dbReference type="KEGG" id="cap:CLDAP_18210"/>